<feature type="transmembrane region" description="Helical" evidence="5">
    <location>
        <begin position="175"/>
        <end position="192"/>
    </location>
</feature>
<dbReference type="SUPFAM" id="SSF103473">
    <property type="entry name" value="MFS general substrate transporter"/>
    <property type="match status" value="1"/>
</dbReference>
<feature type="transmembrane region" description="Helical" evidence="5">
    <location>
        <begin position="71"/>
        <end position="89"/>
    </location>
</feature>
<dbReference type="Gene3D" id="1.20.1250.20">
    <property type="entry name" value="MFS general substrate transporter like domains"/>
    <property type="match status" value="2"/>
</dbReference>
<dbReference type="InterPro" id="IPR020846">
    <property type="entry name" value="MFS_dom"/>
</dbReference>
<evidence type="ECO:0000259" key="6">
    <source>
        <dbReference type="PROSITE" id="PS50850"/>
    </source>
</evidence>
<organism evidence="7 8">
    <name type="scientific">Massilia horti</name>
    <dbReference type="NCBI Taxonomy" id="2562153"/>
    <lineage>
        <taxon>Bacteria</taxon>
        <taxon>Pseudomonadati</taxon>
        <taxon>Pseudomonadota</taxon>
        <taxon>Betaproteobacteria</taxon>
        <taxon>Burkholderiales</taxon>
        <taxon>Oxalobacteraceae</taxon>
        <taxon>Telluria group</taxon>
        <taxon>Massilia</taxon>
    </lineage>
</organism>
<evidence type="ECO:0000313" key="7">
    <source>
        <dbReference type="EMBL" id="TFW33714.1"/>
    </source>
</evidence>
<gene>
    <name evidence="7" type="ORF">E4O92_05830</name>
</gene>
<evidence type="ECO:0000256" key="5">
    <source>
        <dbReference type="SAM" id="Phobius"/>
    </source>
</evidence>
<comment type="caution">
    <text evidence="7">The sequence shown here is derived from an EMBL/GenBank/DDBJ whole genome shotgun (WGS) entry which is preliminary data.</text>
</comment>
<protein>
    <submittedName>
        <fullName evidence="7">MFS transporter</fullName>
    </submittedName>
</protein>
<feature type="domain" description="Major facilitator superfamily (MFS) profile" evidence="6">
    <location>
        <begin position="1"/>
        <end position="393"/>
    </location>
</feature>
<proteinExistence type="predicted"/>
<feature type="transmembrane region" description="Helical" evidence="5">
    <location>
        <begin position="95"/>
        <end position="117"/>
    </location>
</feature>
<feature type="transmembrane region" description="Helical" evidence="5">
    <location>
        <begin position="357"/>
        <end position="381"/>
    </location>
</feature>
<feature type="transmembrane region" description="Helical" evidence="5">
    <location>
        <begin position="213"/>
        <end position="240"/>
    </location>
</feature>
<evidence type="ECO:0000256" key="2">
    <source>
        <dbReference type="ARBA" id="ARBA00022989"/>
    </source>
</evidence>
<keyword evidence="1 5" id="KW-0812">Transmembrane</keyword>
<dbReference type="GO" id="GO:0022857">
    <property type="term" value="F:transmembrane transporter activity"/>
    <property type="evidence" value="ECO:0007669"/>
    <property type="project" value="InterPro"/>
</dbReference>
<dbReference type="PANTHER" id="PTHR23520:SF5">
    <property type="entry name" value="TRANSPORTER, PUTATIVE (AFU_ORTHOLOGUE AFUA_3G04000)-RELATED"/>
    <property type="match status" value="1"/>
</dbReference>
<dbReference type="EMBL" id="SPUM01000037">
    <property type="protein sequence ID" value="TFW33714.1"/>
    <property type="molecule type" value="Genomic_DNA"/>
</dbReference>
<feature type="transmembrane region" description="Helical" evidence="5">
    <location>
        <begin position="291"/>
        <end position="311"/>
    </location>
</feature>
<name>A0A4Y9T397_9BURK</name>
<reference evidence="7 8" key="1">
    <citation type="submission" date="2019-03" db="EMBL/GenBank/DDBJ databases">
        <title>Draft genome of Massilia hortus sp. nov., a novel bacterial species of the Oxalobacteraceae family.</title>
        <authorList>
            <person name="Peta V."/>
            <person name="Raths R."/>
            <person name="Bucking H."/>
        </authorList>
    </citation>
    <scope>NUCLEOTIDE SEQUENCE [LARGE SCALE GENOMIC DNA]</scope>
    <source>
        <strain evidence="7 8">ONC3</strain>
    </source>
</reference>
<dbReference type="PANTHER" id="PTHR23520">
    <property type="entry name" value="TRANSPORTER, PUTATIVE (AFU_ORTHOLOGUE AFUA_3G04000)-RELATED"/>
    <property type="match status" value="1"/>
</dbReference>
<sequence length="420" mass="44676">MKLAVQTRLLWGRGLRACADGFVSLLLPVYLLGLGMNPFQVGIITTGTLLGSGVLSLLVGLHARRLPYRTWLLLACVLMAATGFAFAIASDFWPLLIIAVVGTLNPSSGDVSVFLPLEHALLAGSVEDQRRTAFFARYNLVGSLVAALGALLAGMPQVIAAALHVGTLTAIRSMFVLYGLLGLVCAMAYRSLPTVHKTAGARPGAPLRQSKRNVYTLAALFSMDAFAGGFVVQSMFALWLFDRFQLSPLVAGTIFFWTGLVSALSYLAAVRIAGRFGLVNTMVFTHLPSSVLLILIPFTPTLGWALLLLLARSALSQMDVPTRGSYVMAITLPDERAAAASVTSVPRSLAAAASPALAGYLLTISTFGWPLIAAGALKIAYDLLLYARFKHIRPPEEQADVDFASRDPGSSILPERGGTP</sequence>
<accession>A0A4Y9T397</accession>
<dbReference type="InterPro" id="IPR036259">
    <property type="entry name" value="MFS_trans_sf"/>
</dbReference>
<dbReference type="Proteomes" id="UP000297258">
    <property type="component" value="Unassembled WGS sequence"/>
</dbReference>
<dbReference type="Pfam" id="PF07690">
    <property type="entry name" value="MFS_1"/>
    <property type="match status" value="1"/>
</dbReference>
<feature type="transmembrane region" description="Helical" evidence="5">
    <location>
        <begin position="138"/>
        <end position="163"/>
    </location>
</feature>
<dbReference type="InterPro" id="IPR011701">
    <property type="entry name" value="MFS"/>
</dbReference>
<dbReference type="OrthoDB" id="8526297at2"/>
<dbReference type="AlphaFoldDB" id="A0A4Y9T397"/>
<dbReference type="PROSITE" id="PS50850">
    <property type="entry name" value="MFS"/>
    <property type="match status" value="1"/>
</dbReference>
<evidence type="ECO:0000256" key="1">
    <source>
        <dbReference type="ARBA" id="ARBA00022692"/>
    </source>
</evidence>
<feature type="transmembrane region" description="Helical" evidence="5">
    <location>
        <begin position="39"/>
        <end position="59"/>
    </location>
</feature>
<feature type="transmembrane region" description="Helical" evidence="5">
    <location>
        <begin position="246"/>
        <end position="270"/>
    </location>
</feature>
<keyword evidence="8" id="KW-1185">Reference proteome</keyword>
<evidence type="ECO:0000256" key="4">
    <source>
        <dbReference type="SAM" id="MobiDB-lite"/>
    </source>
</evidence>
<keyword evidence="3 5" id="KW-0472">Membrane</keyword>
<keyword evidence="2 5" id="KW-1133">Transmembrane helix</keyword>
<evidence type="ECO:0000256" key="3">
    <source>
        <dbReference type="ARBA" id="ARBA00023136"/>
    </source>
</evidence>
<evidence type="ECO:0000313" key="8">
    <source>
        <dbReference type="Proteomes" id="UP000297258"/>
    </source>
</evidence>
<dbReference type="RefSeq" id="WP_135188812.1">
    <property type="nucleotide sequence ID" value="NZ_SPUM01000037.1"/>
</dbReference>
<feature type="region of interest" description="Disordered" evidence="4">
    <location>
        <begin position="400"/>
        <end position="420"/>
    </location>
</feature>
<feature type="transmembrane region" description="Helical" evidence="5">
    <location>
        <begin position="14"/>
        <end position="33"/>
    </location>
</feature>